<dbReference type="InterPro" id="IPR001680">
    <property type="entry name" value="WD40_rpt"/>
</dbReference>
<dbReference type="InterPro" id="IPR011047">
    <property type="entry name" value="Quinoprotein_ADH-like_sf"/>
</dbReference>
<evidence type="ECO:0000256" key="1">
    <source>
        <dbReference type="ARBA" id="ARBA00022574"/>
    </source>
</evidence>
<accession>A0ABD3NKB5</accession>
<dbReference type="InterPro" id="IPR036322">
    <property type="entry name" value="WD40_repeat_dom_sf"/>
</dbReference>
<sequence>MGQTLCKPRIREEALPFVNLPRTAVLDFRRTIYEVAEGYGLTLEELKQVISLCLRDVLGIPETNIDECSESLFRLFDSLMGNKQLVDSFEVIATLCLLSSMELEEKIHFVFDLFDFNETGDLNLNETTFAFRTLMSGATKITSSLSTVDAKVIDQIAVEAYETQSTNHKVTVATDDGKLNKENFFEFLFNCPEIKSLLDCFDDLDKNVVPTSNCDRSKYHMPLRFSTQSDVDCSNARPTLEGPWRDQIQFLKPHHDEETSASPPTTALSLEWIYGRNTRGPAALYGVDGAIFYPAGSLVVKLSADRSEQHYFTQHSGHVTCIDICQCDYFGEVIASADIGADSKICVWSTSDLSLLIHIPGFHQNGIAKLIFSPSGTLLFTLGNNSTNNVAIYEWKKRKLIFTAKGPGGVVYGCSFLGSDSKFGVCGSQSVYFWNRFENQPFSRSRGVFNKSSSREIMTSIACVEDAVISGSLSGRLWMWEGRVCITLLHDLHSTITCLRVSKSSAAELLVSTCDGKVYIFNSKFEVQSKLSNDCSSDPQRFIDSICCSSERDRILIGQSSNLYEMNVSHKTSSCVVEGHSTATSFALLDNATIISVGDNGIVKAWDTITHTVSERISFDSNLSCITYSDILDQIAIGLAARDVKSMASRSFMISSGKDIKNVIHFGCNAQKKLTTCKYSNDGRFLAFGSEDCGIYIHLCKDSFPLIAKCRGHSGPISSIDFGTSESSTFLRSNSYAVGEAMFWRASDGKLQTPMSQRRTQWESQSCALCSSLEGVHTLVSVSSLCLNNGRKGGLSSTLFVGESSGKVRVFRHPVNDSTPPAIAYKGHSGSVTSVLCRDDDIVYSMSSLDTCIFQWKCTKLNWHDEPGYTMKTLPEATQYDMECMIQQLNELDFTKTPSPVETTPKQRSLPWKRSIAPPTSSQLASNELPDGTLALERVHGYDGKGKDNLHCVQDGNVIIYSVAKIVVLLNVETHTQRFYITDGQITCISLNAGKSNICAVACTGSDGGSIHILDLDTLKLLSRMSMEATAIDFDNTGKYLSTLSSSGSLSVFDWKNQALIASSPTFSSNTRLKYYTDSSSIVECGIDYIRFWTLKYGCTTFEVGTINRTDSQIFHSMGVVGKNIYIGTSSGDMIKFSEKKFCGKVKAHASAVTCMTSTDEGIVTGSSDRFVKVWNSRMRCTLSVNTENVGVRHEISNVTWNKSHITIGTAGNEIWQLVSCDGSMTNNGKPITMCHSLSSGGLSIHPIGHTLATSSDDSLLRFWNILEYDECKEFDLGMPSRACAYSPNGRMIAVGMGKPVKENARIIDGRWVIINVHDDSYQIIAERRDARKYISGIKWHSNGSRIAVGSRDKICVYDVSSKPEIELSLLSMIEMKSPATHFDFSIDSKYLRVSTEGEQLEFFEAGPGLRIQDSSRLKDVYWDTDTCIFGWNVQGVWSGFDNCSEVLSLDCYDHNGSSSLACGDSAGRVKLYRHPCLSNQAHFLEYKTHFGPVSHVRWLPGGSHLVSIGRYDNSIMLWKHQIEGPLAEKESASPKLNFRDELFIPNEISINSVPVASESSHFSMIDNPSQVAELLHLHGYQSSCLGNSSCYASGDIMYPASNLVVIYEKKTNIQLFFNRHETTISAFCISSSCKLVASADGSKPAKIRVWDYRASTEIAVLPGVQGHQVSFLTFNPDGTRLASISHKDYCNYTVCVFITLTGDWTDDSLYLHCLAGHTHIYFSVFTAFDSHKNYLVTGGAYHLNFWSESQMSLIPAHQSVNEQHICGLSVEDNLITGTKGGLLVLWDDKNAIKEIKAHNGDVLALCSCPEGLISGGSDGFVSIWCKKSLQKIASFELGNSPSSSHHICSLDAFQSLSGESTTKVLVGTRSSEIYEVSRTTGAISKVCGNHEFGQVEDACIDPTSHNHFATVGSDKAIYIWNLDLNKSVSQATISELALRCIDWGKDGSIIVGCDTQCHKTPPYTFMILNATDLSVIHTGKDSLHSITAVKFSPDTKIFACAAANFKIYVHENSMDSNFTLLSVSDKHNSIVTAIDFSIDNLYFQSISSAHELIYFVTESGQPASAQEAQWATNTCMHRPPSVSASRKCLQKECEPICSMLSSDHQLLIVGMSSGCIKLTSFGDGKEQHERSFNAHCGPVAKAILNNDGKTLITIGKIDRTLKIWRINDA</sequence>
<comment type="caution">
    <text evidence="6">The sequence shown here is derived from an EMBL/GenBank/DDBJ whole genome shotgun (WGS) entry which is preliminary data.</text>
</comment>
<keyword evidence="7" id="KW-1185">Reference proteome</keyword>
<dbReference type="PROSITE" id="PS50294">
    <property type="entry name" value="WD_REPEATS_REGION"/>
    <property type="match status" value="1"/>
</dbReference>
<feature type="compositionally biased region" description="Polar residues" evidence="4">
    <location>
        <begin position="896"/>
        <end position="907"/>
    </location>
</feature>
<dbReference type="Pfam" id="PF23409">
    <property type="entry name" value="Beta-prop_EML"/>
    <property type="match status" value="1"/>
</dbReference>
<feature type="repeat" description="WD" evidence="3">
    <location>
        <begin position="1146"/>
        <end position="1176"/>
    </location>
</feature>
<evidence type="ECO:0000256" key="2">
    <source>
        <dbReference type="ARBA" id="ARBA00022737"/>
    </source>
</evidence>
<dbReference type="SMART" id="SM00320">
    <property type="entry name" value="WD40"/>
    <property type="match status" value="24"/>
</dbReference>
<dbReference type="SUPFAM" id="SSF50978">
    <property type="entry name" value="WD40 repeat-like"/>
    <property type="match status" value="6"/>
</dbReference>
<dbReference type="PANTHER" id="PTHR13720">
    <property type="entry name" value="WD-40 REPEAT PROTEIN"/>
    <property type="match status" value="1"/>
</dbReference>
<feature type="repeat" description="WD" evidence="3">
    <location>
        <begin position="2133"/>
        <end position="2170"/>
    </location>
</feature>
<evidence type="ECO:0000256" key="3">
    <source>
        <dbReference type="PROSITE-ProRule" id="PRU00221"/>
    </source>
</evidence>
<dbReference type="EMBL" id="JABMIG020000492">
    <property type="protein sequence ID" value="KAL3776439.1"/>
    <property type="molecule type" value="Genomic_DNA"/>
</dbReference>
<feature type="domain" description="EF-hand" evidence="5">
    <location>
        <begin position="102"/>
        <end position="137"/>
    </location>
</feature>
<evidence type="ECO:0000313" key="6">
    <source>
        <dbReference type="EMBL" id="KAL3776439.1"/>
    </source>
</evidence>
<dbReference type="InterPro" id="IPR015943">
    <property type="entry name" value="WD40/YVTN_repeat-like_dom_sf"/>
</dbReference>
<proteinExistence type="predicted"/>
<dbReference type="PROSITE" id="PS50082">
    <property type="entry name" value="WD_REPEATS_2"/>
    <property type="match status" value="4"/>
</dbReference>
<dbReference type="PROSITE" id="PS50222">
    <property type="entry name" value="EF_HAND_2"/>
    <property type="match status" value="1"/>
</dbReference>
<evidence type="ECO:0000259" key="5">
    <source>
        <dbReference type="PROSITE" id="PS50222"/>
    </source>
</evidence>
<dbReference type="Proteomes" id="UP001516023">
    <property type="component" value="Unassembled WGS sequence"/>
</dbReference>
<dbReference type="InterPro" id="IPR055442">
    <property type="entry name" value="Beta-prop_EML-like_2nd"/>
</dbReference>
<feature type="repeat" description="WD" evidence="3">
    <location>
        <begin position="1233"/>
        <end position="1266"/>
    </location>
</feature>
<dbReference type="SUPFAM" id="SSF47473">
    <property type="entry name" value="EF-hand"/>
    <property type="match status" value="1"/>
</dbReference>
<dbReference type="PROSITE" id="PS00678">
    <property type="entry name" value="WD_REPEATS_1"/>
    <property type="match status" value="1"/>
</dbReference>
<evidence type="ECO:0000256" key="4">
    <source>
        <dbReference type="SAM" id="MobiDB-lite"/>
    </source>
</evidence>
<protein>
    <recommendedName>
        <fullName evidence="5">EF-hand domain-containing protein</fullName>
    </recommendedName>
</protein>
<reference evidence="6 7" key="1">
    <citation type="journal article" date="2020" name="G3 (Bethesda)">
        <title>Improved Reference Genome for Cyclotella cryptica CCMP332, a Model for Cell Wall Morphogenesis, Salinity Adaptation, and Lipid Production in Diatoms (Bacillariophyta).</title>
        <authorList>
            <person name="Roberts W.R."/>
            <person name="Downey K.M."/>
            <person name="Ruck E.C."/>
            <person name="Traller J.C."/>
            <person name="Alverson A.J."/>
        </authorList>
    </citation>
    <scope>NUCLEOTIDE SEQUENCE [LARGE SCALE GENOMIC DNA]</scope>
    <source>
        <strain evidence="6 7">CCMP332</strain>
    </source>
</reference>
<dbReference type="InterPro" id="IPR011992">
    <property type="entry name" value="EF-hand-dom_pair"/>
</dbReference>
<dbReference type="PANTHER" id="PTHR13720:SF33">
    <property type="entry name" value="HELP DOMAIN-CONTAINING PROTEIN"/>
    <property type="match status" value="1"/>
</dbReference>
<dbReference type="InterPro" id="IPR002048">
    <property type="entry name" value="EF_hand_dom"/>
</dbReference>
<dbReference type="Pfam" id="PF00400">
    <property type="entry name" value="WD40"/>
    <property type="match status" value="2"/>
</dbReference>
<name>A0ABD3NKB5_9STRA</name>
<dbReference type="InterPro" id="IPR019775">
    <property type="entry name" value="WD40_repeat_CS"/>
</dbReference>
<feature type="region of interest" description="Disordered" evidence="4">
    <location>
        <begin position="896"/>
        <end position="924"/>
    </location>
</feature>
<organism evidence="6 7">
    <name type="scientific">Cyclotella cryptica</name>
    <dbReference type="NCBI Taxonomy" id="29204"/>
    <lineage>
        <taxon>Eukaryota</taxon>
        <taxon>Sar</taxon>
        <taxon>Stramenopiles</taxon>
        <taxon>Ochrophyta</taxon>
        <taxon>Bacillariophyta</taxon>
        <taxon>Coscinodiscophyceae</taxon>
        <taxon>Thalassiosirophycidae</taxon>
        <taxon>Stephanodiscales</taxon>
        <taxon>Stephanodiscaceae</taxon>
        <taxon>Cyclotella</taxon>
    </lineage>
</organism>
<dbReference type="GO" id="GO:0005929">
    <property type="term" value="C:cilium"/>
    <property type="evidence" value="ECO:0007669"/>
    <property type="project" value="UniProtKB-ARBA"/>
</dbReference>
<keyword evidence="1 3" id="KW-0853">WD repeat</keyword>
<dbReference type="SUPFAM" id="SSF50998">
    <property type="entry name" value="Quinoprotein alcohol dehydrogenase-like"/>
    <property type="match status" value="1"/>
</dbReference>
<gene>
    <name evidence="6" type="ORF">HJC23_000368</name>
</gene>
<dbReference type="Gene3D" id="2.130.10.10">
    <property type="entry name" value="YVTN repeat-like/Quinoprotein amine dehydrogenase"/>
    <property type="match status" value="6"/>
</dbReference>
<feature type="repeat" description="WD" evidence="3">
    <location>
        <begin position="1796"/>
        <end position="1825"/>
    </location>
</feature>
<dbReference type="Gene3D" id="1.10.238.10">
    <property type="entry name" value="EF-hand"/>
    <property type="match status" value="1"/>
</dbReference>
<dbReference type="InterPro" id="IPR055439">
    <property type="entry name" value="Beta-prop_EML_1st"/>
</dbReference>
<evidence type="ECO:0000313" key="7">
    <source>
        <dbReference type="Proteomes" id="UP001516023"/>
    </source>
</evidence>
<keyword evidence="2" id="KW-0677">Repeat</keyword>
<dbReference type="InterPro" id="IPR050630">
    <property type="entry name" value="WD_repeat_EMAP"/>
</dbReference>
<dbReference type="Pfam" id="PF23414">
    <property type="entry name" value="Beta-prop_EML_2"/>
    <property type="match status" value="3"/>
</dbReference>